<evidence type="ECO:0000259" key="2">
    <source>
        <dbReference type="Pfam" id="PF00149"/>
    </source>
</evidence>
<sequence length="349" mass="40603">MGTNSSKEKNKPKNKKSQKIAKKKPKNKKRKKKQSRNTKHKEKIDKKQEQTKELNPNAPPPPNLGPPKIKVSAVPPKKIKRKNERRRKRKKNRMVEIEGELPMMRLKCIEGQPDHLKPNTGRWNALTISDCHFNDHNDSWHDVNKIPGTLKKLQEVIEEEQIDQLILLGDIFHSTCKNTEYVVEMITKIADMAPSLYIIGGNHDRGKTVRLKKQLPKELLKKKVHICDQYFMLLTPSNLQEKEIDTLGSKSIEEKSFERILLSHDAGNNYKLWDEKIIWFHRAIKYFHKWIKKSDLLITGHTHANKFVFEENMGSVGCFHISNFHCSAGRITESESGGSLKFKLKQYYL</sequence>
<dbReference type="AlphaFoldDB" id="A0AAV7ZIE1"/>
<keyword evidence="3" id="KW-0472">Membrane</keyword>
<evidence type="ECO:0000256" key="1">
    <source>
        <dbReference type="SAM" id="MobiDB-lite"/>
    </source>
</evidence>
<dbReference type="PANTHER" id="PTHR31302">
    <property type="entry name" value="TRANSMEMBRANE PROTEIN WITH METALLOPHOSPHOESTERASE DOMAIN-RELATED"/>
    <property type="match status" value="1"/>
</dbReference>
<organism evidence="3 4">
    <name type="scientific">Anaeramoeba flamelloides</name>
    <dbReference type="NCBI Taxonomy" id="1746091"/>
    <lineage>
        <taxon>Eukaryota</taxon>
        <taxon>Metamonada</taxon>
        <taxon>Anaeramoebidae</taxon>
        <taxon>Anaeramoeba</taxon>
    </lineage>
</organism>
<protein>
    <submittedName>
        <fullName evidence="3">Transmembrane protein with metallophosphoesterase domain-related</fullName>
    </submittedName>
</protein>
<dbReference type="EMBL" id="JANTQA010000029">
    <property type="protein sequence ID" value="KAJ3441773.1"/>
    <property type="molecule type" value="Genomic_DNA"/>
</dbReference>
<dbReference type="Pfam" id="PF00149">
    <property type="entry name" value="Metallophos"/>
    <property type="match status" value="1"/>
</dbReference>
<feature type="domain" description="Calcineurin-like phosphoesterase" evidence="2">
    <location>
        <begin position="128"/>
        <end position="304"/>
    </location>
</feature>
<dbReference type="InterPro" id="IPR051158">
    <property type="entry name" value="Metallophosphoesterase_sf"/>
</dbReference>
<keyword evidence="3" id="KW-0812">Transmembrane</keyword>
<feature type="compositionally biased region" description="Basic and acidic residues" evidence="1">
    <location>
        <begin position="1"/>
        <end position="11"/>
    </location>
</feature>
<reference evidence="3" key="1">
    <citation type="submission" date="2022-08" db="EMBL/GenBank/DDBJ databases">
        <title>Novel sulphate-reducing endosymbionts in the free-living metamonad Anaeramoeba.</title>
        <authorList>
            <person name="Jerlstrom-Hultqvist J."/>
            <person name="Cepicka I."/>
            <person name="Gallot-Lavallee L."/>
            <person name="Salas-Leiva D."/>
            <person name="Curtis B.A."/>
            <person name="Zahonova K."/>
            <person name="Pipaliya S."/>
            <person name="Dacks J."/>
            <person name="Roger A.J."/>
        </authorList>
    </citation>
    <scope>NUCLEOTIDE SEQUENCE</scope>
    <source>
        <strain evidence="3">Busselton2</strain>
    </source>
</reference>
<feature type="compositionally biased region" description="Basic residues" evidence="1">
    <location>
        <begin position="12"/>
        <end position="41"/>
    </location>
</feature>
<gene>
    <name evidence="3" type="ORF">M0812_13787</name>
</gene>
<comment type="caution">
    <text evidence="3">The sequence shown here is derived from an EMBL/GenBank/DDBJ whole genome shotgun (WGS) entry which is preliminary data.</text>
</comment>
<accession>A0AAV7ZIE1</accession>
<feature type="compositionally biased region" description="Basic residues" evidence="1">
    <location>
        <begin position="77"/>
        <end position="92"/>
    </location>
</feature>
<dbReference type="SUPFAM" id="SSF56300">
    <property type="entry name" value="Metallo-dependent phosphatases"/>
    <property type="match status" value="1"/>
</dbReference>
<evidence type="ECO:0000313" key="4">
    <source>
        <dbReference type="Proteomes" id="UP001146793"/>
    </source>
</evidence>
<dbReference type="GO" id="GO:0016787">
    <property type="term" value="F:hydrolase activity"/>
    <property type="evidence" value="ECO:0007669"/>
    <property type="project" value="InterPro"/>
</dbReference>
<dbReference type="InterPro" id="IPR004843">
    <property type="entry name" value="Calcineurin-like_PHP"/>
</dbReference>
<name>A0AAV7ZIE1_9EUKA</name>
<dbReference type="InterPro" id="IPR029052">
    <property type="entry name" value="Metallo-depent_PP-like"/>
</dbReference>
<feature type="compositionally biased region" description="Basic and acidic residues" evidence="1">
    <location>
        <begin position="42"/>
        <end position="52"/>
    </location>
</feature>
<dbReference type="PANTHER" id="PTHR31302:SF0">
    <property type="entry name" value="TRANSMEMBRANE PROTEIN WITH METALLOPHOSPHOESTERASE DOMAIN"/>
    <property type="match status" value="1"/>
</dbReference>
<dbReference type="Proteomes" id="UP001146793">
    <property type="component" value="Unassembled WGS sequence"/>
</dbReference>
<feature type="region of interest" description="Disordered" evidence="1">
    <location>
        <begin position="1"/>
        <end position="94"/>
    </location>
</feature>
<dbReference type="Gene3D" id="3.60.21.10">
    <property type="match status" value="1"/>
</dbReference>
<evidence type="ECO:0000313" key="3">
    <source>
        <dbReference type="EMBL" id="KAJ3441773.1"/>
    </source>
</evidence>
<proteinExistence type="predicted"/>